<comment type="similarity">
    <text evidence="1 9">Belongs to the guanylate kinase family.</text>
</comment>
<evidence type="ECO:0000256" key="5">
    <source>
        <dbReference type="ARBA" id="ARBA00022741"/>
    </source>
</evidence>
<sequence>MGKKGKVIILVAPSGGGKTTLARRLFKDFENLKFSVSATTRPPREGEKDGKHYHFLAKADFDEKIEQKAFLEWEEFYGGMKYGTLRSEVDKKLNSGYFVLLDIEVKGAVNIKQIYGDECLSLFIQPPSIEMLKQRLIARGTEDEQTLSLRLERAKEELTYADQFDQVIINDDLETAYAEVKDAVSEFMNQN</sequence>
<evidence type="ECO:0000256" key="3">
    <source>
        <dbReference type="ARBA" id="ARBA00016296"/>
    </source>
</evidence>
<dbReference type="EMBL" id="JBHULI010000024">
    <property type="protein sequence ID" value="MFD2532809.1"/>
    <property type="molecule type" value="Genomic_DNA"/>
</dbReference>
<keyword evidence="7 9" id="KW-0067">ATP-binding</keyword>
<reference evidence="12" key="1">
    <citation type="journal article" date="2019" name="Int. J. Syst. Evol. Microbiol.">
        <title>The Global Catalogue of Microorganisms (GCM) 10K type strain sequencing project: providing services to taxonomists for standard genome sequencing and annotation.</title>
        <authorList>
            <consortium name="The Broad Institute Genomics Platform"/>
            <consortium name="The Broad Institute Genome Sequencing Center for Infectious Disease"/>
            <person name="Wu L."/>
            <person name="Ma J."/>
        </authorList>
    </citation>
    <scope>NUCLEOTIDE SEQUENCE [LARGE SCALE GENOMIC DNA]</scope>
    <source>
        <strain evidence="12">KCTC 52042</strain>
    </source>
</reference>
<dbReference type="InterPro" id="IPR020590">
    <property type="entry name" value="Guanylate_kinase_CS"/>
</dbReference>
<dbReference type="SUPFAM" id="SSF52540">
    <property type="entry name" value="P-loop containing nucleoside triphosphate hydrolases"/>
    <property type="match status" value="1"/>
</dbReference>
<accession>A0ABW5JKV7</accession>
<evidence type="ECO:0000313" key="11">
    <source>
        <dbReference type="EMBL" id="MFD2532809.1"/>
    </source>
</evidence>
<dbReference type="InterPro" id="IPR008145">
    <property type="entry name" value="GK/Ca_channel_bsu"/>
</dbReference>
<dbReference type="InterPro" id="IPR027417">
    <property type="entry name" value="P-loop_NTPase"/>
</dbReference>
<evidence type="ECO:0000313" key="12">
    <source>
        <dbReference type="Proteomes" id="UP001597460"/>
    </source>
</evidence>
<keyword evidence="5 9" id="KW-0547">Nucleotide-binding</keyword>
<dbReference type="PROSITE" id="PS00856">
    <property type="entry name" value="GUANYLATE_KINASE_1"/>
    <property type="match status" value="1"/>
</dbReference>
<evidence type="ECO:0000256" key="9">
    <source>
        <dbReference type="HAMAP-Rule" id="MF_00328"/>
    </source>
</evidence>
<evidence type="ECO:0000256" key="7">
    <source>
        <dbReference type="ARBA" id="ARBA00022840"/>
    </source>
</evidence>
<comment type="function">
    <text evidence="9">Essential for recycling GMP and indirectly, cGMP.</text>
</comment>
<dbReference type="GO" id="GO:0004385">
    <property type="term" value="F:GMP kinase activity"/>
    <property type="evidence" value="ECO:0007669"/>
    <property type="project" value="UniProtKB-EC"/>
</dbReference>
<proteinExistence type="inferred from homology"/>
<keyword evidence="6 9" id="KW-0418">Kinase</keyword>
<dbReference type="PANTHER" id="PTHR23117">
    <property type="entry name" value="GUANYLATE KINASE-RELATED"/>
    <property type="match status" value="1"/>
</dbReference>
<evidence type="ECO:0000256" key="1">
    <source>
        <dbReference type="ARBA" id="ARBA00005790"/>
    </source>
</evidence>
<dbReference type="Gene3D" id="3.40.50.300">
    <property type="entry name" value="P-loop containing nucleotide triphosphate hydrolases"/>
    <property type="match status" value="1"/>
</dbReference>
<organism evidence="11 12">
    <name type="scientific">Gracilimonas halophila</name>
    <dbReference type="NCBI Taxonomy" id="1834464"/>
    <lineage>
        <taxon>Bacteria</taxon>
        <taxon>Pseudomonadati</taxon>
        <taxon>Balneolota</taxon>
        <taxon>Balneolia</taxon>
        <taxon>Balneolales</taxon>
        <taxon>Balneolaceae</taxon>
        <taxon>Gracilimonas</taxon>
    </lineage>
</organism>
<dbReference type="SMART" id="SM00072">
    <property type="entry name" value="GuKc"/>
    <property type="match status" value="1"/>
</dbReference>
<dbReference type="PANTHER" id="PTHR23117:SF13">
    <property type="entry name" value="GUANYLATE KINASE"/>
    <property type="match status" value="1"/>
</dbReference>
<dbReference type="InterPro" id="IPR017665">
    <property type="entry name" value="Guanylate_kinase"/>
</dbReference>
<dbReference type="HAMAP" id="MF_00328">
    <property type="entry name" value="Guanylate_kinase"/>
    <property type="match status" value="1"/>
</dbReference>
<evidence type="ECO:0000256" key="4">
    <source>
        <dbReference type="ARBA" id="ARBA00022679"/>
    </source>
</evidence>
<dbReference type="Pfam" id="PF00625">
    <property type="entry name" value="Guanylate_kin"/>
    <property type="match status" value="1"/>
</dbReference>
<evidence type="ECO:0000256" key="8">
    <source>
        <dbReference type="ARBA" id="ARBA00030128"/>
    </source>
</evidence>
<comment type="caution">
    <text evidence="11">The sequence shown here is derived from an EMBL/GenBank/DDBJ whole genome shotgun (WGS) entry which is preliminary data.</text>
</comment>
<dbReference type="NCBIfam" id="TIGR03263">
    <property type="entry name" value="guanyl_kin"/>
    <property type="match status" value="1"/>
</dbReference>
<gene>
    <name evidence="9 11" type="primary">gmk</name>
    <name evidence="11" type="ORF">ACFSVN_10160</name>
</gene>
<comment type="subcellular location">
    <subcellularLocation>
        <location evidence="9">Cytoplasm</location>
    </subcellularLocation>
</comment>
<feature type="domain" description="Guanylate kinase-like" evidence="10">
    <location>
        <begin position="5"/>
        <end position="185"/>
    </location>
</feature>
<dbReference type="Proteomes" id="UP001597460">
    <property type="component" value="Unassembled WGS sequence"/>
</dbReference>
<dbReference type="PROSITE" id="PS50052">
    <property type="entry name" value="GUANYLATE_KINASE_2"/>
    <property type="match status" value="1"/>
</dbReference>
<protein>
    <recommendedName>
        <fullName evidence="3 9">Guanylate kinase</fullName>
        <ecNumber evidence="2 9">2.7.4.8</ecNumber>
    </recommendedName>
    <alternativeName>
        <fullName evidence="8 9">GMP kinase</fullName>
    </alternativeName>
</protein>
<name>A0ABW5JKV7_9BACT</name>
<feature type="binding site" evidence="9">
    <location>
        <begin position="12"/>
        <end position="19"/>
    </location>
    <ligand>
        <name>ATP</name>
        <dbReference type="ChEBI" id="CHEBI:30616"/>
    </ligand>
</feature>
<evidence type="ECO:0000256" key="2">
    <source>
        <dbReference type="ARBA" id="ARBA00012961"/>
    </source>
</evidence>
<dbReference type="Gene3D" id="3.30.63.10">
    <property type="entry name" value="Guanylate Kinase phosphate binding domain"/>
    <property type="match status" value="1"/>
</dbReference>
<keyword evidence="4 9" id="KW-0808">Transferase</keyword>
<keyword evidence="9" id="KW-0963">Cytoplasm</keyword>
<evidence type="ECO:0000259" key="10">
    <source>
        <dbReference type="PROSITE" id="PS50052"/>
    </source>
</evidence>
<dbReference type="InterPro" id="IPR008144">
    <property type="entry name" value="Guanylate_kin-like_dom"/>
</dbReference>
<evidence type="ECO:0000256" key="6">
    <source>
        <dbReference type="ARBA" id="ARBA00022777"/>
    </source>
</evidence>
<dbReference type="RefSeq" id="WP_390301918.1">
    <property type="nucleotide sequence ID" value="NZ_JBHULI010000024.1"/>
</dbReference>
<keyword evidence="12" id="KW-1185">Reference proteome</keyword>
<comment type="catalytic activity">
    <reaction evidence="9">
        <text>GMP + ATP = GDP + ADP</text>
        <dbReference type="Rhea" id="RHEA:20780"/>
        <dbReference type="ChEBI" id="CHEBI:30616"/>
        <dbReference type="ChEBI" id="CHEBI:58115"/>
        <dbReference type="ChEBI" id="CHEBI:58189"/>
        <dbReference type="ChEBI" id="CHEBI:456216"/>
        <dbReference type="EC" id="2.7.4.8"/>
    </reaction>
</comment>
<dbReference type="CDD" id="cd00071">
    <property type="entry name" value="GMPK"/>
    <property type="match status" value="1"/>
</dbReference>
<dbReference type="EC" id="2.7.4.8" evidence="2 9"/>